<feature type="compositionally biased region" description="Polar residues" evidence="5">
    <location>
        <begin position="979"/>
        <end position="991"/>
    </location>
</feature>
<evidence type="ECO:0000313" key="7">
    <source>
        <dbReference type="EMBL" id="WVZ74680.1"/>
    </source>
</evidence>
<evidence type="ECO:0000256" key="5">
    <source>
        <dbReference type="SAM" id="MobiDB-lite"/>
    </source>
</evidence>
<dbReference type="PANTHER" id="PTHR31973:SF195">
    <property type="entry name" value="MUDR FAMILY TRANSPOSASE"/>
    <property type="match status" value="1"/>
</dbReference>
<accession>A0AAQ3WV40</accession>
<reference evidence="7 8" key="1">
    <citation type="submission" date="2024-02" db="EMBL/GenBank/DDBJ databases">
        <title>High-quality chromosome-scale genome assembly of Pensacola bahiagrass (Paspalum notatum Flugge var. saurae).</title>
        <authorList>
            <person name="Vega J.M."/>
            <person name="Podio M."/>
            <person name="Orjuela J."/>
            <person name="Siena L.A."/>
            <person name="Pessino S.C."/>
            <person name="Combes M.C."/>
            <person name="Mariac C."/>
            <person name="Albertini E."/>
            <person name="Pupilli F."/>
            <person name="Ortiz J.P.A."/>
            <person name="Leblanc O."/>
        </authorList>
    </citation>
    <scope>NUCLEOTIDE SEQUENCE [LARGE SCALE GENOMIC DNA]</scope>
    <source>
        <strain evidence="7">R1</strain>
        <tissue evidence="7">Leaf</tissue>
    </source>
</reference>
<feature type="domain" description="SWIM-type" evidence="6">
    <location>
        <begin position="795"/>
        <end position="827"/>
    </location>
</feature>
<feature type="compositionally biased region" description="Acidic residues" evidence="5">
    <location>
        <begin position="303"/>
        <end position="326"/>
    </location>
</feature>
<feature type="compositionally biased region" description="Low complexity" evidence="5">
    <location>
        <begin position="992"/>
        <end position="1006"/>
    </location>
</feature>
<dbReference type="SMART" id="SM00575">
    <property type="entry name" value="ZnF_PMZ"/>
    <property type="match status" value="1"/>
</dbReference>
<dbReference type="Pfam" id="PF04434">
    <property type="entry name" value="SWIM"/>
    <property type="match status" value="1"/>
</dbReference>
<feature type="compositionally biased region" description="Basic and acidic residues" evidence="5">
    <location>
        <begin position="293"/>
        <end position="302"/>
    </location>
</feature>
<dbReference type="PANTHER" id="PTHR31973">
    <property type="entry name" value="POLYPROTEIN, PUTATIVE-RELATED"/>
    <property type="match status" value="1"/>
</dbReference>
<feature type="region of interest" description="Disordered" evidence="5">
    <location>
        <begin position="290"/>
        <end position="329"/>
    </location>
</feature>
<evidence type="ECO:0000256" key="1">
    <source>
        <dbReference type="ARBA" id="ARBA00022723"/>
    </source>
</evidence>
<dbReference type="EMBL" id="CP144749">
    <property type="protein sequence ID" value="WVZ74680.1"/>
    <property type="molecule type" value="Genomic_DNA"/>
</dbReference>
<evidence type="ECO:0000313" key="8">
    <source>
        <dbReference type="Proteomes" id="UP001341281"/>
    </source>
</evidence>
<evidence type="ECO:0000256" key="2">
    <source>
        <dbReference type="ARBA" id="ARBA00022771"/>
    </source>
</evidence>
<feature type="compositionally biased region" description="Polar residues" evidence="5">
    <location>
        <begin position="939"/>
        <end position="948"/>
    </location>
</feature>
<sequence>MVAAGAAAAGAVADGATTCWVVAGTVPAFAGVAETPGAGVTTGSGVTGTAATTGSGVAGTEAVAFSSQAAATMEATTVSGVAEMAAAGQAAARRAWKYATGHAWKGTASTASTGETNHGEPPFVVPEGMDPNTCFELKIKVVGNRKKARKDVGCWSLEKFVDSDLINIKDLVESIVVECPPGYLEVAHVQYYDAVMKTFPEVNSDQDLMSMFAKHTATKVVTMFIQYCDPSEPFIPITEWEIDDHMQQDNNTNVDDDDYLRNPLPENEHVGVDDEAMYLEGEPINHLSMVVPSEKEQDKDFVPEDDSEDDSEDEGGSEVEIEEDEELVGHEATHIPNFEYDREDPPMAEGNTYPSMNEFKLALSMHAVKHEFEFKTDKSSPYRFRAHCRRKDLDKCPWRIYASTMDDQRTVKVRKNRCAHECSSTRRKKKVKNATKHWICEKVKDFLIYDATLKAKALQKKIKERYKVHIHYKRVYMGRILALNQLYGDWDRSFDNLYRLKAQIETCSPGSIVNIDHYTINGKIRFRRMFFALKPCLDGFLNGCRPYLAVDSTFLIGRFKGQLATASAVDGHNWLYPVCFGVFDSETNDNWIWFMNQVRQAIGCPRGLAIHSDAGQAVMSGIGEVFPEAEKRECMFHLVNNFKKQHRGKVFDDHLWAAAYSCNPYLFEKHWHAMEKEKPAATNYLRQFHTRLWTRSQFSPFCKVDYVTNNLAECLNNWLKHFKSLNLDDLMDKIRQLLMIKWNQRRKVAKKWEGRVLPHIIHKLNEQSRELSLEVDECSEEVAEVTAMGGSGFRFVVNLEEKTCSCRKWQVCGISCKHALAFITSLPNASIEDYVHEYYHIDKFRAAYHQLIPAMPDKSQWPKSTHGFHLYPSLLKATAGRPKTERYKGCSENKKKKGMHQCPICKDYGHHWHRCKKGNPEDIAAMMAIRGPPKKKAKTTQSAQSSIVATEDDAPAASMSFPPSQTLDSTSKIKGKQIDSISGGSKCQSLETTSKTNGNHGNSNSGPSKRRMSRSGSNQPETIAVDRPPLKKATATRKKKDKPKASIPMLPFDSPAMGTRSKRVDPASPAMSTRSKRRLSL</sequence>
<evidence type="ECO:0000256" key="3">
    <source>
        <dbReference type="ARBA" id="ARBA00022833"/>
    </source>
</evidence>
<organism evidence="7 8">
    <name type="scientific">Paspalum notatum var. saurae</name>
    <dbReference type="NCBI Taxonomy" id="547442"/>
    <lineage>
        <taxon>Eukaryota</taxon>
        <taxon>Viridiplantae</taxon>
        <taxon>Streptophyta</taxon>
        <taxon>Embryophyta</taxon>
        <taxon>Tracheophyta</taxon>
        <taxon>Spermatophyta</taxon>
        <taxon>Magnoliopsida</taxon>
        <taxon>Liliopsida</taxon>
        <taxon>Poales</taxon>
        <taxon>Poaceae</taxon>
        <taxon>PACMAD clade</taxon>
        <taxon>Panicoideae</taxon>
        <taxon>Andropogonodae</taxon>
        <taxon>Paspaleae</taxon>
        <taxon>Paspalinae</taxon>
        <taxon>Paspalum</taxon>
    </lineage>
</organism>
<keyword evidence="8" id="KW-1185">Reference proteome</keyword>
<dbReference type="Pfam" id="PF10551">
    <property type="entry name" value="MULE"/>
    <property type="match status" value="1"/>
</dbReference>
<name>A0AAQ3WV40_PASNO</name>
<dbReference type="InterPro" id="IPR004332">
    <property type="entry name" value="Transposase_MuDR"/>
</dbReference>
<protein>
    <recommendedName>
        <fullName evidence="6">SWIM-type domain-containing protein</fullName>
    </recommendedName>
</protein>
<dbReference type="AlphaFoldDB" id="A0AAQ3WV40"/>
<dbReference type="PROSITE" id="PS50966">
    <property type="entry name" value="ZF_SWIM"/>
    <property type="match status" value="1"/>
</dbReference>
<dbReference type="InterPro" id="IPR018289">
    <property type="entry name" value="MULE_transposase_dom"/>
</dbReference>
<keyword evidence="1" id="KW-0479">Metal-binding</keyword>
<dbReference type="GO" id="GO:0008270">
    <property type="term" value="F:zinc ion binding"/>
    <property type="evidence" value="ECO:0007669"/>
    <property type="project" value="UniProtKB-KW"/>
</dbReference>
<evidence type="ECO:0000256" key="4">
    <source>
        <dbReference type="PROSITE-ProRule" id="PRU00325"/>
    </source>
</evidence>
<dbReference type="Proteomes" id="UP001341281">
    <property type="component" value="Chromosome 05"/>
</dbReference>
<dbReference type="InterPro" id="IPR006564">
    <property type="entry name" value="Znf_PMZ"/>
</dbReference>
<gene>
    <name evidence="7" type="ORF">U9M48_022839</name>
</gene>
<evidence type="ECO:0000259" key="6">
    <source>
        <dbReference type="PROSITE" id="PS50966"/>
    </source>
</evidence>
<feature type="compositionally biased region" description="Polar residues" evidence="5">
    <location>
        <begin position="961"/>
        <end position="972"/>
    </location>
</feature>
<dbReference type="Pfam" id="PF03108">
    <property type="entry name" value="DBD_Tnp_Mut"/>
    <property type="match status" value="1"/>
</dbReference>
<dbReference type="InterPro" id="IPR007527">
    <property type="entry name" value="Znf_SWIM"/>
</dbReference>
<keyword evidence="2 4" id="KW-0863">Zinc-finger</keyword>
<keyword evidence="3" id="KW-0862">Zinc</keyword>
<proteinExistence type="predicted"/>
<feature type="region of interest" description="Disordered" evidence="5">
    <location>
        <begin position="932"/>
        <end position="1081"/>
    </location>
</feature>